<evidence type="ECO:0000313" key="9">
    <source>
        <dbReference type="EMBL" id="ANQ14469.1"/>
    </source>
</evidence>
<evidence type="ECO:0000256" key="1">
    <source>
        <dbReference type="ARBA" id="ARBA00008857"/>
    </source>
</evidence>
<dbReference type="InterPro" id="IPR002104">
    <property type="entry name" value="Integrase_catalytic"/>
</dbReference>
<keyword evidence="3 5" id="KW-0238">DNA-binding</keyword>
<organism evidence="9 10">
    <name type="scientific">Vibrio natriegens NBRC 15636 = ATCC 14048 = DSM 759</name>
    <dbReference type="NCBI Taxonomy" id="1219067"/>
    <lineage>
        <taxon>Bacteria</taxon>
        <taxon>Pseudomonadati</taxon>
        <taxon>Pseudomonadota</taxon>
        <taxon>Gammaproteobacteria</taxon>
        <taxon>Vibrionales</taxon>
        <taxon>Vibrionaceae</taxon>
        <taxon>Vibrio</taxon>
    </lineage>
</organism>
<dbReference type="Proteomes" id="UP000092741">
    <property type="component" value="Chromosome 2"/>
</dbReference>
<evidence type="ECO:0000256" key="6">
    <source>
        <dbReference type="SAM" id="MobiDB-lite"/>
    </source>
</evidence>
<dbReference type="InterPro" id="IPR013762">
    <property type="entry name" value="Integrase-like_cat_sf"/>
</dbReference>
<evidence type="ECO:0000256" key="3">
    <source>
        <dbReference type="ARBA" id="ARBA00023125"/>
    </source>
</evidence>
<evidence type="ECO:0000256" key="4">
    <source>
        <dbReference type="ARBA" id="ARBA00023172"/>
    </source>
</evidence>
<name>A0AAN0Y638_VIBNA</name>
<feature type="compositionally biased region" description="Polar residues" evidence="6">
    <location>
        <begin position="325"/>
        <end position="337"/>
    </location>
</feature>
<dbReference type="InterPro" id="IPR044068">
    <property type="entry name" value="CB"/>
</dbReference>
<accession>A0AAN0Y638</accession>
<keyword evidence="10" id="KW-1185">Reference proteome</keyword>
<dbReference type="InterPro" id="IPR050090">
    <property type="entry name" value="Tyrosine_recombinase_XerCD"/>
</dbReference>
<comment type="similarity">
    <text evidence="1">Belongs to the 'phage' integrase family.</text>
</comment>
<dbReference type="PROSITE" id="PS51898">
    <property type="entry name" value="TYR_RECOMBINASE"/>
    <property type="match status" value="1"/>
</dbReference>
<dbReference type="PANTHER" id="PTHR30349">
    <property type="entry name" value="PHAGE INTEGRASE-RELATED"/>
    <property type="match status" value="1"/>
</dbReference>
<feature type="region of interest" description="Disordered" evidence="6">
    <location>
        <begin position="325"/>
        <end position="348"/>
    </location>
</feature>
<reference evidence="9 10" key="1">
    <citation type="submission" date="2016-07" db="EMBL/GenBank/DDBJ databases">
        <title>Developing Vibrio natriegens as a novel, fast-growing host for biotechnology.</title>
        <authorList>
            <person name="Weinstock M.T."/>
            <person name="Hesek E.D."/>
            <person name="Wilson C.M."/>
            <person name="Gibson D.G."/>
        </authorList>
    </citation>
    <scope>NUCLEOTIDE SEQUENCE [LARGE SCALE GENOMIC DNA]</scope>
    <source>
        <strain evidence="9 10">ATCC 14048</strain>
    </source>
</reference>
<keyword evidence="2" id="KW-0229">DNA integration</keyword>
<feature type="domain" description="Core-binding (CB)" evidence="8">
    <location>
        <begin position="9"/>
        <end position="87"/>
    </location>
</feature>
<evidence type="ECO:0000259" key="8">
    <source>
        <dbReference type="PROSITE" id="PS51900"/>
    </source>
</evidence>
<dbReference type="CDD" id="cd01189">
    <property type="entry name" value="INT_ICEBs1_C_like"/>
    <property type="match status" value="1"/>
</dbReference>
<dbReference type="Gene3D" id="1.10.443.10">
    <property type="entry name" value="Intergrase catalytic core"/>
    <property type="match status" value="1"/>
</dbReference>
<keyword evidence="4" id="KW-0233">DNA recombination</keyword>
<protein>
    <recommendedName>
        <fullName evidence="11">Tyr recombinase domain-containing protein</fullName>
    </recommendedName>
</protein>
<dbReference type="PANTHER" id="PTHR30349:SF41">
    <property type="entry name" value="INTEGRASE_RECOMBINASE PROTEIN MJ0367-RELATED"/>
    <property type="match status" value="1"/>
</dbReference>
<dbReference type="AlphaFoldDB" id="A0AAN0Y638"/>
<dbReference type="GeneID" id="70915444"/>
<dbReference type="Gene3D" id="1.10.150.130">
    <property type="match status" value="1"/>
</dbReference>
<evidence type="ECO:0008006" key="11">
    <source>
        <dbReference type="Google" id="ProtNLM"/>
    </source>
</evidence>
<dbReference type="InterPro" id="IPR011010">
    <property type="entry name" value="DNA_brk_join_enz"/>
</dbReference>
<dbReference type="Pfam" id="PF00589">
    <property type="entry name" value="Phage_integrase"/>
    <property type="match status" value="1"/>
</dbReference>
<evidence type="ECO:0000256" key="2">
    <source>
        <dbReference type="ARBA" id="ARBA00022908"/>
    </source>
</evidence>
<dbReference type="PROSITE" id="PS51900">
    <property type="entry name" value="CB"/>
    <property type="match status" value="1"/>
</dbReference>
<dbReference type="SUPFAM" id="SSF56349">
    <property type="entry name" value="DNA breaking-rejoining enzymes"/>
    <property type="match status" value="1"/>
</dbReference>
<proteinExistence type="inferred from homology"/>
<dbReference type="RefSeq" id="WP_020336042.1">
    <property type="nucleotide sequence ID" value="NZ_ATFJ01000039.1"/>
</dbReference>
<dbReference type="GO" id="GO:0006310">
    <property type="term" value="P:DNA recombination"/>
    <property type="evidence" value="ECO:0007669"/>
    <property type="project" value="UniProtKB-KW"/>
</dbReference>
<feature type="domain" description="Tyr recombinase" evidence="7">
    <location>
        <begin position="110"/>
        <end position="316"/>
    </location>
</feature>
<evidence type="ECO:0000256" key="5">
    <source>
        <dbReference type="PROSITE-ProRule" id="PRU01248"/>
    </source>
</evidence>
<sequence length="372" mass="42134">MSILRDALSKYQPLITSYINNTYAKSTAAGYRSCLKAICEDISENYKFEEMVYSDLVELITNWQEQYTNKTISNRLIVLRKLLEMAYNDNVFQKDMSKMIKGLKADTQLEEQKPFSKTDFDKMESTSTTQPSGKNLALLGKETGLRIQELIGLCWSDINFKERTLSVCRVCTLKEFKRPKTKQSFRIIPLTDKALEVLHAQFSLTGANEYIQIMIRDHSKKARTTHAFTPVFIDDLTGKYFTDSKDYAQRFFTKFLIAAGLEHRGPSQLRHSFASIAISAGIPVKLISQMMGHADSSVTERHYAHLLPECRENMQTLLNEALSSAQPKNSKVQNVSPFKSGESKPKSTSLIGKLKSTLKLFSMLPSLVTLSS</sequence>
<dbReference type="GO" id="GO:0003677">
    <property type="term" value="F:DNA binding"/>
    <property type="evidence" value="ECO:0007669"/>
    <property type="project" value="UniProtKB-UniRule"/>
</dbReference>
<dbReference type="InterPro" id="IPR010998">
    <property type="entry name" value="Integrase_recombinase_N"/>
</dbReference>
<evidence type="ECO:0000259" key="7">
    <source>
        <dbReference type="PROSITE" id="PS51898"/>
    </source>
</evidence>
<evidence type="ECO:0000313" key="10">
    <source>
        <dbReference type="Proteomes" id="UP000092741"/>
    </source>
</evidence>
<dbReference type="EMBL" id="CP016346">
    <property type="protein sequence ID" value="ANQ14469.1"/>
    <property type="molecule type" value="Genomic_DNA"/>
</dbReference>
<dbReference type="GO" id="GO:0015074">
    <property type="term" value="P:DNA integration"/>
    <property type="evidence" value="ECO:0007669"/>
    <property type="project" value="UniProtKB-KW"/>
</dbReference>
<gene>
    <name evidence="9" type="ORF">BA890_17115</name>
</gene>